<evidence type="ECO:0000256" key="3">
    <source>
        <dbReference type="ARBA" id="ARBA00022679"/>
    </source>
</evidence>
<dbReference type="EMBL" id="CP053661">
    <property type="protein sequence ID" value="QKD81420.1"/>
    <property type="molecule type" value="Genomic_DNA"/>
</dbReference>
<dbReference type="GO" id="GO:0004713">
    <property type="term" value="F:protein tyrosine kinase activity"/>
    <property type="evidence" value="ECO:0007669"/>
    <property type="project" value="InterPro"/>
</dbReference>
<accession>A0A6M8BAA9</accession>
<evidence type="ECO:0000256" key="2">
    <source>
        <dbReference type="ARBA" id="ARBA00022527"/>
    </source>
</evidence>
<dbReference type="InterPro" id="IPR008266">
    <property type="entry name" value="Tyr_kinase_AS"/>
</dbReference>
<dbReference type="InterPro" id="IPR011009">
    <property type="entry name" value="Kinase-like_dom_sf"/>
</dbReference>
<dbReference type="PROSITE" id="PS00107">
    <property type="entry name" value="PROTEIN_KINASE_ATP"/>
    <property type="match status" value="1"/>
</dbReference>
<dbReference type="EC" id="2.7.11.1" evidence="1"/>
<feature type="binding site" evidence="9">
    <location>
        <position position="45"/>
    </location>
    <ligand>
        <name>ATP</name>
        <dbReference type="ChEBI" id="CHEBI:30616"/>
    </ligand>
</feature>
<keyword evidence="3" id="KW-0808">Transferase</keyword>
<evidence type="ECO:0000256" key="6">
    <source>
        <dbReference type="ARBA" id="ARBA00022840"/>
    </source>
</evidence>
<dbReference type="PANTHER" id="PTHR24363:SF0">
    <property type="entry name" value="SERINE_THREONINE KINASE LIKE DOMAIN CONTAINING 1"/>
    <property type="match status" value="1"/>
</dbReference>
<dbReference type="AlphaFoldDB" id="A0A6M8BAA9"/>
<evidence type="ECO:0000256" key="4">
    <source>
        <dbReference type="ARBA" id="ARBA00022741"/>
    </source>
</evidence>
<dbReference type="KEGG" id="theu:HPC62_03810"/>
<dbReference type="PROSITE" id="PS00109">
    <property type="entry name" value="PROTEIN_KINASE_TYR"/>
    <property type="match status" value="1"/>
</dbReference>
<gene>
    <name evidence="12" type="ORF">HPC62_03810</name>
</gene>
<keyword evidence="4 9" id="KW-0547">Nucleotide-binding</keyword>
<evidence type="ECO:0000313" key="13">
    <source>
        <dbReference type="Proteomes" id="UP000505210"/>
    </source>
</evidence>
<keyword evidence="6 9" id="KW-0067">ATP-binding</keyword>
<evidence type="ECO:0000256" key="1">
    <source>
        <dbReference type="ARBA" id="ARBA00012513"/>
    </source>
</evidence>
<feature type="compositionally biased region" description="Pro residues" evidence="10">
    <location>
        <begin position="559"/>
        <end position="581"/>
    </location>
</feature>
<evidence type="ECO:0000256" key="8">
    <source>
        <dbReference type="ARBA" id="ARBA00048679"/>
    </source>
</evidence>
<feature type="region of interest" description="Disordered" evidence="10">
    <location>
        <begin position="555"/>
        <end position="581"/>
    </location>
</feature>
<keyword evidence="5 12" id="KW-0418">Kinase</keyword>
<dbReference type="Proteomes" id="UP000505210">
    <property type="component" value="Chromosome"/>
</dbReference>
<feature type="domain" description="Protein kinase" evidence="11">
    <location>
        <begin position="15"/>
        <end position="273"/>
    </location>
</feature>
<proteinExistence type="predicted"/>
<dbReference type="InterPro" id="IPR017441">
    <property type="entry name" value="Protein_kinase_ATP_BS"/>
</dbReference>
<evidence type="ECO:0000259" key="11">
    <source>
        <dbReference type="PROSITE" id="PS50011"/>
    </source>
</evidence>
<dbReference type="Gene3D" id="2.60.120.380">
    <property type="match status" value="2"/>
</dbReference>
<protein>
    <recommendedName>
        <fullName evidence="1">non-specific serine/threonine protein kinase</fullName>
        <ecNumber evidence="1">2.7.11.1</ecNumber>
    </recommendedName>
</protein>
<organism evidence="12 13">
    <name type="scientific">Thermoleptolyngbya sichuanensis A183</name>
    <dbReference type="NCBI Taxonomy" id="2737172"/>
    <lineage>
        <taxon>Bacteria</taxon>
        <taxon>Bacillati</taxon>
        <taxon>Cyanobacteriota</taxon>
        <taxon>Cyanophyceae</taxon>
        <taxon>Oculatellales</taxon>
        <taxon>Oculatellaceae</taxon>
        <taxon>Thermoleptolyngbya</taxon>
        <taxon>Thermoleptolyngbya sichuanensis</taxon>
    </lineage>
</organism>
<evidence type="ECO:0000256" key="7">
    <source>
        <dbReference type="ARBA" id="ARBA00047899"/>
    </source>
</evidence>
<dbReference type="SUPFAM" id="SSF56112">
    <property type="entry name" value="Protein kinase-like (PK-like)"/>
    <property type="match status" value="1"/>
</dbReference>
<feature type="region of interest" description="Disordered" evidence="10">
    <location>
        <begin position="282"/>
        <end position="378"/>
    </location>
</feature>
<feature type="compositionally biased region" description="Pro residues" evidence="10">
    <location>
        <begin position="432"/>
        <end position="452"/>
    </location>
</feature>
<keyword evidence="13" id="KW-1185">Reference proteome</keyword>
<dbReference type="SMART" id="SM00219">
    <property type="entry name" value="TyrKc"/>
    <property type="match status" value="1"/>
</dbReference>
<dbReference type="Gene3D" id="3.30.200.20">
    <property type="entry name" value="Phosphorylase Kinase, domain 1"/>
    <property type="match status" value="1"/>
</dbReference>
<reference evidence="12 13" key="1">
    <citation type="submission" date="2020-05" db="EMBL/GenBank/DDBJ databases">
        <title>Complete genome sequence of of a novel Thermoleptolyngbya strain isolated from hot springs of Ganzi, Sichuan China.</title>
        <authorList>
            <person name="Tang J."/>
            <person name="Daroch M."/>
            <person name="Li L."/>
            <person name="Waleron K."/>
            <person name="Waleron M."/>
            <person name="Waleron M."/>
        </authorList>
    </citation>
    <scope>NUCLEOTIDE SEQUENCE [LARGE SCALE GENOMIC DNA]</scope>
    <source>
        <strain evidence="12 13">PKUAC-SCTA183</strain>
    </source>
</reference>
<dbReference type="PROSITE" id="PS50011">
    <property type="entry name" value="PROTEIN_KINASE_DOM"/>
    <property type="match status" value="1"/>
</dbReference>
<evidence type="ECO:0000256" key="10">
    <source>
        <dbReference type="SAM" id="MobiDB-lite"/>
    </source>
</evidence>
<dbReference type="GO" id="GO:0005524">
    <property type="term" value="F:ATP binding"/>
    <property type="evidence" value="ECO:0007669"/>
    <property type="project" value="UniProtKB-UniRule"/>
</dbReference>
<dbReference type="InterPro" id="IPR000719">
    <property type="entry name" value="Prot_kinase_dom"/>
</dbReference>
<feature type="region of interest" description="Disordered" evidence="10">
    <location>
        <begin position="421"/>
        <end position="455"/>
    </location>
</feature>
<comment type="catalytic activity">
    <reaction evidence="8">
        <text>L-seryl-[protein] + ATP = O-phospho-L-seryl-[protein] + ADP + H(+)</text>
        <dbReference type="Rhea" id="RHEA:17989"/>
        <dbReference type="Rhea" id="RHEA-COMP:9863"/>
        <dbReference type="Rhea" id="RHEA-COMP:11604"/>
        <dbReference type="ChEBI" id="CHEBI:15378"/>
        <dbReference type="ChEBI" id="CHEBI:29999"/>
        <dbReference type="ChEBI" id="CHEBI:30616"/>
        <dbReference type="ChEBI" id="CHEBI:83421"/>
        <dbReference type="ChEBI" id="CHEBI:456216"/>
        <dbReference type="EC" id="2.7.11.1"/>
    </reaction>
</comment>
<evidence type="ECO:0000256" key="9">
    <source>
        <dbReference type="PROSITE-ProRule" id="PRU10141"/>
    </source>
</evidence>
<dbReference type="CDD" id="cd14014">
    <property type="entry name" value="STKc_PknB_like"/>
    <property type="match status" value="1"/>
</dbReference>
<keyword evidence="2" id="KW-0723">Serine/threonine-protein kinase</keyword>
<feature type="compositionally biased region" description="Polar residues" evidence="10">
    <location>
        <begin position="354"/>
        <end position="378"/>
    </location>
</feature>
<evidence type="ECO:0000313" key="12">
    <source>
        <dbReference type="EMBL" id="QKD81420.1"/>
    </source>
</evidence>
<feature type="compositionally biased region" description="Pro residues" evidence="10">
    <location>
        <begin position="284"/>
        <end position="303"/>
    </location>
</feature>
<dbReference type="RefSeq" id="WP_172353817.1">
    <property type="nucleotide sequence ID" value="NZ_CP053661.1"/>
</dbReference>
<name>A0A6M8BAA9_9CYAN</name>
<dbReference type="GO" id="GO:0004674">
    <property type="term" value="F:protein serine/threonine kinase activity"/>
    <property type="evidence" value="ECO:0007669"/>
    <property type="project" value="UniProtKB-KW"/>
</dbReference>
<comment type="catalytic activity">
    <reaction evidence="7">
        <text>L-threonyl-[protein] + ATP = O-phospho-L-threonyl-[protein] + ADP + H(+)</text>
        <dbReference type="Rhea" id="RHEA:46608"/>
        <dbReference type="Rhea" id="RHEA-COMP:11060"/>
        <dbReference type="Rhea" id="RHEA-COMP:11605"/>
        <dbReference type="ChEBI" id="CHEBI:15378"/>
        <dbReference type="ChEBI" id="CHEBI:30013"/>
        <dbReference type="ChEBI" id="CHEBI:30616"/>
        <dbReference type="ChEBI" id="CHEBI:61977"/>
        <dbReference type="ChEBI" id="CHEBI:456216"/>
        <dbReference type="EC" id="2.7.11.1"/>
    </reaction>
</comment>
<feature type="compositionally biased region" description="Low complexity" evidence="10">
    <location>
        <begin position="421"/>
        <end position="431"/>
    </location>
</feature>
<sequence length="682" mass="73658">MQPPLSAGTVLQNRYRLVKLLGQGGFGRTYLAEDLGRFSERCALKEFIPSQSGDYALEKSKELFQREAAILYQIQHPQIPQFRATFEENQRLFLAQDYVEGKSYRDLLTERKLSGQAFSEPEVVQLLRQLLPVLAHIHARGIIHRDIAPDNIMLRQADQLPVLIDFGVVKEIATRLQTATQSTTVGKLGYAPSEQMQTGRAYPNSDLYALAVTAVVLLTGREPQELYDDMNLTWHWQRYANVSPGLAQVLNKMLSYRPGDRYQSVAEVAQALQAVTNAATYPATQPPTYQPPGYQPPTYPQPGYPQGGYPQPGYSQPGYPAAHPSQTPQPVASPPPDPLSQMQTVAVGRPVPPSTTTAHTQAVGSAGRQANRSIPAPRQTSVWDNPLAVLAIGIGLATITGIASWAVVSALLNGSPPVATPSPTVTVAPSPTVSPSPSPISTPSPSPSPSPSQPVEFDQRLNLRPGSNTTARGSLRDNQTINYLISMEAGETLTARLDGDGVIMTVLNPDRQPVDGQASQVLQWSGTAAYAGDYVVQVKPLSGISRTDYALTLSLEGVPPSPTPPPPPPPDPSPTPEPPPEVDIRTETLNLSPGESREVDNQVRANRMRRYLVDLQSDQGLIVDIIQGNVQVEIRDPNGRSLSSASGGTLQIGPGLSQSGRYQIDVSANQTVNYVLRATAIN</sequence>
<feature type="compositionally biased region" description="Low complexity" evidence="10">
    <location>
        <begin position="307"/>
        <end position="321"/>
    </location>
</feature>
<dbReference type="Pfam" id="PF00069">
    <property type="entry name" value="Pkinase"/>
    <property type="match status" value="1"/>
</dbReference>
<evidence type="ECO:0000256" key="5">
    <source>
        <dbReference type="ARBA" id="ARBA00022777"/>
    </source>
</evidence>
<dbReference type="PANTHER" id="PTHR24363">
    <property type="entry name" value="SERINE/THREONINE PROTEIN KINASE"/>
    <property type="match status" value="1"/>
</dbReference>
<dbReference type="Gene3D" id="1.10.510.10">
    <property type="entry name" value="Transferase(Phosphotransferase) domain 1"/>
    <property type="match status" value="1"/>
</dbReference>
<dbReference type="InterPro" id="IPR020635">
    <property type="entry name" value="Tyr_kinase_cat_dom"/>
</dbReference>